<dbReference type="GO" id="GO:0000981">
    <property type="term" value="F:DNA-binding transcription factor activity, RNA polymerase II-specific"/>
    <property type="evidence" value="ECO:0007669"/>
    <property type="project" value="InterPro"/>
</dbReference>
<dbReference type="GO" id="GO:0005634">
    <property type="term" value="C:nucleus"/>
    <property type="evidence" value="ECO:0007669"/>
    <property type="project" value="TreeGrafter"/>
</dbReference>
<dbReference type="PANTHER" id="PTHR31668">
    <property type="entry name" value="GLUCOSE TRANSPORT TRANSCRIPTION REGULATOR RGT1-RELATED-RELATED"/>
    <property type="match status" value="1"/>
</dbReference>
<dbReference type="GO" id="GO:0006351">
    <property type="term" value="P:DNA-templated transcription"/>
    <property type="evidence" value="ECO:0007669"/>
    <property type="project" value="InterPro"/>
</dbReference>
<dbReference type="PROSITE" id="PS50048">
    <property type="entry name" value="ZN2_CY6_FUNGAL_2"/>
    <property type="match status" value="1"/>
</dbReference>
<dbReference type="OrthoDB" id="2123952at2759"/>
<dbReference type="SMART" id="SM00906">
    <property type="entry name" value="Fungal_trans"/>
    <property type="match status" value="1"/>
</dbReference>
<accession>A0A4Q1BV65</accession>
<dbReference type="Proteomes" id="UP000289152">
    <property type="component" value="Unassembled WGS sequence"/>
</dbReference>
<dbReference type="VEuPathDB" id="FungiDB:TREMEDRAFT_56824"/>
<name>A0A4Q1BV65_TREME</name>
<evidence type="ECO:0000313" key="5">
    <source>
        <dbReference type="Proteomes" id="UP000289152"/>
    </source>
</evidence>
<dbReference type="PROSITE" id="PS00463">
    <property type="entry name" value="ZN2_CY6_FUNGAL_1"/>
    <property type="match status" value="1"/>
</dbReference>
<evidence type="ECO:0000313" key="4">
    <source>
        <dbReference type="EMBL" id="RXK42005.1"/>
    </source>
</evidence>
<dbReference type="SUPFAM" id="SSF57701">
    <property type="entry name" value="Zn2/Cys6 DNA-binding domain"/>
    <property type="match status" value="1"/>
</dbReference>
<dbReference type="GO" id="GO:0001080">
    <property type="term" value="P:nitrogen catabolite activation of transcription from RNA polymerase II promoter"/>
    <property type="evidence" value="ECO:0007669"/>
    <property type="project" value="TreeGrafter"/>
</dbReference>
<reference evidence="4 5" key="1">
    <citation type="submission" date="2016-06" db="EMBL/GenBank/DDBJ databases">
        <title>Evolution of pathogenesis and genome organization in the Tremellales.</title>
        <authorList>
            <person name="Cuomo C."/>
            <person name="Litvintseva A."/>
            <person name="Heitman J."/>
            <person name="Chen Y."/>
            <person name="Sun S."/>
            <person name="Springer D."/>
            <person name="Dromer F."/>
            <person name="Young S."/>
            <person name="Zeng Q."/>
            <person name="Chapman S."/>
            <person name="Gujja S."/>
            <person name="Saif S."/>
            <person name="Birren B."/>
        </authorList>
    </citation>
    <scope>NUCLEOTIDE SEQUENCE [LARGE SCALE GENOMIC DNA]</scope>
    <source>
        <strain evidence="4 5">ATCC 28783</strain>
    </source>
</reference>
<dbReference type="EMBL" id="SDIL01000004">
    <property type="protein sequence ID" value="RXK42005.1"/>
    <property type="molecule type" value="Genomic_DNA"/>
</dbReference>
<dbReference type="CDD" id="cd12148">
    <property type="entry name" value="fungal_TF_MHR"/>
    <property type="match status" value="1"/>
</dbReference>
<dbReference type="FunCoup" id="A0A4Q1BV65">
    <property type="interactions" value="148"/>
</dbReference>
<keyword evidence="5" id="KW-1185">Reference proteome</keyword>
<dbReference type="Gene3D" id="4.10.240.10">
    <property type="entry name" value="Zn(2)-C6 fungal-type DNA-binding domain"/>
    <property type="match status" value="1"/>
</dbReference>
<evidence type="ECO:0000256" key="1">
    <source>
        <dbReference type="ARBA" id="ARBA00022723"/>
    </source>
</evidence>
<gene>
    <name evidence="4" type="ORF">M231_00726</name>
</gene>
<feature type="domain" description="Zn(2)-C6 fungal-type" evidence="3">
    <location>
        <begin position="17"/>
        <end position="49"/>
    </location>
</feature>
<dbReference type="AlphaFoldDB" id="A0A4Q1BV65"/>
<dbReference type="InterPro" id="IPR036864">
    <property type="entry name" value="Zn2-C6_fun-type_DNA-bd_sf"/>
</dbReference>
<sequence length="688" mass="76812">MPERTNLRPTRSRKDRPCDRCRRQKHTCRIIIRGQPCASCAKAHKECTFSGPPVIRHRHSSTRDAASSLTPLRSESPTKFLSETISGDSHDVSYRRPSVMPVPWNETSTWSRKGKERLVTNSRGRALDFVESLDEEERSRESSTDNDVEYPSLDLEVTDQEESHYLGSIAFSHLTLDPPSTGVATSPVGSSPSTGGISYRQVADPRRPVFFLRNPSKVYGLANNAYAAERAYEAVTEVLRAEHPEYPARLLQMFMNKTLPAFPILNKVRLEATCFAWQGAGPFPHTVLVGILAHSAVYIPSLRHKCKDLFGISLHLLENEYRQPRLQTLQLAMLDIFGRPMIDPGGNHTAICRAMGAAQLLGLHRNSARWRLPRWERSVRKRIWWTLFIADKWNAFVYGRPSNLPSGNSTVPVPTLEDDDWKGQGEESGAMTSFVAMCRLSTILDSLLPLLAVSDRDEEVPHPKGILRDAAETLGEIDEGLPDLSFEGGYQGPGIRSFQLCHLGIALLICRIGVDLQTQMTQSQLIRSMEHALGLVEDVIRFLEGLTSEDYASFWVPWASFQISHATALLLRTAMRLHRDGSTLTKLLDTAWTLLNRLVKAVERGVDSAWEVAEVAYPKVKALVNSLPNIPGSEGVKSRLAPPPDLGGVTQAAEPPLDLSTFLNQSEWVTADTALWIRDFTQTFMTET</sequence>
<dbReference type="GO" id="GO:0008270">
    <property type="term" value="F:zinc ion binding"/>
    <property type="evidence" value="ECO:0007669"/>
    <property type="project" value="InterPro"/>
</dbReference>
<dbReference type="STRING" id="5217.A0A4Q1BV65"/>
<dbReference type="InterPro" id="IPR007219">
    <property type="entry name" value="XnlR_reg_dom"/>
</dbReference>
<keyword evidence="1" id="KW-0479">Metal-binding</keyword>
<evidence type="ECO:0000259" key="3">
    <source>
        <dbReference type="PROSITE" id="PS50048"/>
    </source>
</evidence>
<evidence type="ECO:0000256" key="2">
    <source>
        <dbReference type="ARBA" id="ARBA00023242"/>
    </source>
</evidence>
<dbReference type="InParanoid" id="A0A4Q1BV65"/>
<dbReference type="InterPro" id="IPR001138">
    <property type="entry name" value="Zn2Cys6_DnaBD"/>
</dbReference>
<dbReference type="PANTHER" id="PTHR31668:SF10">
    <property type="entry name" value="ZN(II)2CYS6 TRANSCRIPTION FACTOR (EUROFUNG)"/>
    <property type="match status" value="1"/>
</dbReference>
<keyword evidence="2" id="KW-0539">Nucleus</keyword>
<dbReference type="InterPro" id="IPR050797">
    <property type="entry name" value="Carb_Metab_Trans_Reg"/>
</dbReference>
<organism evidence="4 5">
    <name type="scientific">Tremella mesenterica</name>
    <name type="common">Jelly fungus</name>
    <dbReference type="NCBI Taxonomy" id="5217"/>
    <lineage>
        <taxon>Eukaryota</taxon>
        <taxon>Fungi</taxon>
        <taxon>Dikarya</taxon>
        <taxon>Basidiomycota</taxon>
        <taxon>Agaricomycotina</taxon>
        <taxon>Tremellomycetes</taxon>
        <taxon>Tremellales</taxon>
        <taxon>Tremellaceae</taxon>
        <taxon>Tremella</taxon>
    </lineage>
</organism>
<dbReference type="CDD" id="cd00067">
    <property type="entry name" value="GAL4"/>
    <property type="match status" value="1"/>
</dbReference>
<dbReference type="GO" id="GO:0003677">
    <property type="term" value="F:DNA binding"/>
    <property type="evidence" value="ECO:0007669"/>
    <property type="project" value="InterPro"/>
</dbReference>
<dbReference type="Pfam" id="PF00172">
    <property type="entry name" value="Zn_clus"/>
    <property type="match status" value="1"/>
</dbReference>
<protein>
    <recommendedName>
        <fullName evidence="3">Zn(2)-C6 fungal-type domain-containing protein</fullName>
    </recommendedName>
</protein>
<proteinExistence type="predicted"/>
<comment type="caution">
    <text evidence="4">The sequence shown here is derived from an EMBL/GenBank/DDBJ whole genome shotgun (WGS) entry which is preliminary data.</text>
</comment>
<dbReference type="Pfam" id="PF04082">
    <property type="entry name" value="Fungal_trans"/>
    <property type="match status" value="1"/>
</dbReference>